<dbReference type="AlphaFoldDB" id="A0A0L0N3L2"/>
<evidence type="ECO:0000256" key="4">
    <source>
        <dbReference type="ARBA" id="ARBA00022801"/>
    </source>
</evidence>
<feature type="signal peptide" evidence="6">
    <location>
        <begin position="1"/>
        <end position="21"/>
    </location>
</feature>
<evidence type="ECO:0000313" key="7">
    <source>
        <dbReference type="EMBL" id="KND88579.1"/>
    </source>
</evidence>
<dbReference type="SUPFAM" id="SSF53474">
    <property type="entry name" value="alpha/beta-Hydrolases"/>
    <property type="match status" value="1"/>
</dbReference>
<gene>
    <name evidence="7" type="ORF">TOPH_06685</name>
</gene>
<proteinExistence type="inferred from homology"/>
<keyword evidence="8" id="KW-1185">Reference proteome</keyword>
<comment type="similarity">
    <text evidence="1">Belongs to the peptidase S28 family.</text>
</comment>
<dbReference type="EMBL" id="LFRF01000024">
    <property type="protein sequence ID" value="KND88579.1"/>
    <property type="molecule type" value="Genomic_DNA"/>
</dbReference>
<dbReference type="Pfam" id="PF05577">
    <property type="entry name" value="Peptidase_S28"/>
    <property type="match status" value="2"/>
</dbReference>
<evidence type="ECO:0000313" key="8">
    <source>
        <dbReference type="Proteomes" id="UP000036947"/>
    </source>
</evidence>
<feature type="chain" id="PRO_5005544841" evidence="6">
    <location>
        <begin position="22"/>
        <end position="555"/>
    </location>
</feature>
<dbReference type="PANTHER" id="PTHR11010:SF117">
    <property type="entry name" value="SERINE PROTEASE 16"/>
    <property type="match status" value="1"/>
</dbReference>
<keyword evidence="4" id="KW-0378">Hydrolase</keyword>
<evidence type="ECO:0000256" key="6">
    <source>
        <dbReference type="SAM" id="SignalP"/>
    </source>
</evidence>
<dbReference type="GO" id="GO:0006508">
    <property type="term" value="P:proteolysis"/>
    <property type="evidence" value="ECO:0007669"/>
    <property type="project" value="UniProtKB-KW"/>
</dbReference>
<name>A0A0L0N3L2_TOLOC</name>
<dbReference type="InterPro" id="IPR008758">
    <property type="entry name" value="Peptidase_S28"/>
</dbReference>
<evidence type="ECO:0000256" key="3">
    <source>
        <dbReference type="ARBA" id="ARBA00022729"/>
    </source>
</evidence>
<evidence type="ECO:0000256" key="2">
    <source>
        <dbReference type="ARBA" id="ARBA00022670"/>
    </source>
</evidence>
<dbReference type="Gene3D" id="3.40.50.1820">
    <property type="entry name" value="alpha/beta hydrolase"/>
    <property type="match status" value="2"/>
</dbReference>
<keyword evidence="5" id="KW-0325">Glycoprotein</keyword>
<dbReference type="GO" id="GO:0070008">
    <property type="term" value="F:serine-type exopeptidase activity"/>
    <property type="evidence" value="ECO:0007669"/>
    <property type="project" value="InterPro"/>
</dbReference>
<protein>
    <submittedName>
        <fullName evidence="7">Putative serine protease EDA2</fullName>
    </submittedName>
</protein>
<dbReference type="OrthoDB" id="1735038at2759"/>
<keyword evidence="3 6" id="KW-0732">Signal</keyword>
<comment type="caution">
    <text evidence="7">The sequence shown here is derived from an EMBL/GenBank/DDBJ whole genome shotgun (WGS) entry which is preliminary data.</text>
</comment>
<organism evidence="7 8">
    <name type="scientific">Tolypocladium ophioglossoides (strain CBS 100239)</name>
    <name type="common">Snaketongue truffleclub</name>
    <name type="synonym">Elaphocordyceps ophioglossoides</name>
    <dbReference type="NCBI Taxonomy" id="1163406"/>
    <lineage>
        <taxon>Eukaryota</taxon>
        <taxon>Fungi</taxon>
        <taxon>Dikarya</taxon>
        <taxon>Ascomycota</taxon>
        <taxon>Pezizomycotina</taxon>
        <taxon>Sordariomycetes</taxon>
        <taxon>Hypocreomycetidae</taxon>
        <taxon>Hypocreales</taxon>
        <taxon>Ophiocordycipitaceae</taxon>
        <taxon>Tolypocladium</taxon>
    </lineage>
</organism>
<keyword evidence="2 7" id="KW-0645">Protease</keyword>
<dbReference type="PANTHER" id="PTHR11010">
    <property type="entry name" value="PROTEASE S28 PRO-X CARBOXYPEPTIDASE-RELATED"/>
    <property type="match status" value="1"/>
</dbReference>
<dbReference type="GO" id="GO:0008239">
    <property type="term" value="F:dipeptidyl-peptidase activity"/>
    <property type="evidence" value="ECO:0007669"/>
    <property type="project" value="TreeGrafter"/>
</dbReference>
<dbReference type="Proteomes" id="UP000036947">
    <property type="component" value="Unassembled WGS sequence"/>
</dbReference>
<sequence length="555" mass="61465">MAIKGLTTYAAAALLAGQAAALHPWGPWLGFQSPGVTRSARDGVVAARSGGSPIKAYNLSVPVDHFHNESQYEPHSDDFFHLRYWLDTTHYREGGPVIVLHSGEFTGEGRLPFLEHGIVPVLAEATGGIGLVLEHRYYGTSYPVPNTTVENLRFLTTEQALADTAYFAQHVQFPGLEHLNLTAPGTPYILYGGSYAGAFVALTRKVYPDVYWGAISSSGVTAAVDEFWQYFEAARRFAPGDCSPTLQKLTHIIDSMLFDDDLARADEIKDLFGLKELYHDEFASVLSGGISGLQNTNWDPEEDFAEYGTYCATITSDALLFAGTAYLRPAVQRIVSFAGYGAESESLTARMLNYIGYVKNGVRQDKKNCEGKSLRECYSARFAEDSTDLSASGQRSWLYQTCRQWGYFVTGAGVPSDQLPMVSRALTYDYATIRCRNQLNITTPPDVDSINKLGGFNFSYPRVALIDGAQDPWRAATPHAIGLPDRESTTTEPFMLIDWGVHHWDENGLKDKVEGLPPKQVVEAQQKEVEFVKAWLKEFEREQKRGLGKQKVGEL</sequence>
<reference evidence="7 8" key="1">
    <citation type="journal article" date="2015" name="BMC Genomics">
        <title>The genome of the truffle-parasite Tolypocladium ophioglossoides and the evolution of antifungal peptaibiotics.</title>
        <authorList>
            <person name="Quandt C.A."/>
            <person name="Bushley K.E."/>
            <person name="Spatafora J.W."/>
        </authorList>
    </citation>
    <scope>NUCLEOTIDE SEQUENCE [LARGE SCALE GENOMIC DNA]</scope>
    <source>
        <strain evidence="7 8">CBS 100239</strain>
    </source>
</reference>
<dbReference type="FunFam" id="3.40.50.1820:FF:000251">
    <property type="entry name" value="Extracelular serine carboxypeptidase, putative"/>
    <property type="match status" value="1"/>
</dbReference>
<accession>A0A0L0N3L2</accession>
<evidence type="ECO:0000256" key="1">
    <source>
        <dbReference type="ARBA" id="ARBA00011079"/>
    </source>
</evidence>
<evidence type="ECO:0000256" key="5">
    <source>
        <dbReference type="ARBA" id="ARBA00023180"/>
    </source>
</evidence>
<dbReference type="InterPro" id="IPR029058">
    <property type="entry name" value="AB_hydrolase_fold"/>
</dbReference>